<evidence type="ECO:0000256" key="2">
    <source>
        <dbReference type="SAM" id="SignalP"/>
    </source>
</evidence>
<keyword evidence="4" id="KW-1185">Reference proteome</keyword>
<evidence type="ECO:0000313" key="3">
    <source>
        <dbReference type="EMBL" id="NKZ37564.1"/>
    </source>
</evidence>
<keyword evidence="2" id="KW-0732">Signal</keyword>
<feature type="signal peptide" evidence="2">
    <location>
        <begin position="1"/>
        <end position="21"/>
    </location>
</feature>
<organism evidence="3 4">
    <name type="scientific">Oleiagrimonas citrea</name>
    <dbReference type="NCBI Taxonomy" id="1665687"/>
    <lineage>
        <taxon>Bacteria</taxon>
        <taxon>Pseudomonadati</taxon>
        <taxon>Pseudomonadota</taxon>
        <taxon>Gammaproteobacteria</taxon>
        <taxon>Lysobacterales</taxon>
        <taxon>Rhodanobacteraceae</taxon>
        <taxon>Oleiagrimonas</taxon>
    </lineage>
</organism>
<feature type="region of interest" description="Disordered" evidence="1">
    <location>
        <begin position="27"/>
        <end position="118"/>
    </location>
</feature>
<sequence>MNLERTLLAGLACLIAASAWAQTPPSKPLNLELPPQDLLPSGGRTAAAPAHATSAAHASTSTDTIRTGAQEHTASQPGVYYGDTSGQVGPSTASDDSPHCDDASYNQPQVHGSVGAGVMAGNHVDGSYQSGRVNITRAFGSCDHPTGGVSISIGVSQGHFDGPHGHR</sequence>
<reference evidence="3 4" key="1">
    <citation type="journal article" date="2017" name="Int. J. Syst. Evol. Microbiol.">
        <title>Oleiagrimonas citrea sp. nov., a marine bacterium isolated from tidal flat sediment and emended description of the genus Oleiagrimonas Fang et al. 2015 and Oleiagrimonas soli.</title>
        <authorList>
            <person name="Yang S.H."/>
            <person name="Seo H.S."/>
            <person name="Seong C.N."/>
            <person name="Kwon K.K."/>
        </authorList>
    </citation>
    <scope>NUCLEOTIDE SEQUENCE [LARGE SCALE GENOMIC DNA]</scope>
    <source>
        <strain evidence="3 4">MEBiC09124</strain>
    </source>
</reference>
<gene>
    <name evidence="3" type="ORF">HF690_01190</name>
</gene>
<evidence type="ECO:0000313" key="4">
    <source>
        <dbReference type="Proteomes" id="UP000541636"/>
    </source>
</evidence>
<proteinExistence type="predicted"/>
<dbReference type="Proteomes" id="UP000541636">
    <property type="component" value="Unassembled WGS sequence"/>
</dbReference>
<feature type="compositionally biased region" description="Polar residues" evidence="1">
    <location>
        <begin position="84"/>
        <end position="95"/>
    </location>
</feature>
<feature type="compositionally biased region" description="Low complexity" evidence="1">
    <location>
        <begin position="45"/>
        <end position="62"/>
    </location>
</feature>
<comment type="caution">
    <text evidence="3">The sequence shown here is derived from an EMBL/GenBank/DDBJ whole genome shotgun (WGS) entry which is preliminary data.</text>
</comment>
<feature type="compositionally biased region" description="Polar residues" evidence="1">
    <location>
        <begin position="63"/>
        <end position="76"/>
    </location>
</feature>
<feature type="chain" id="PRO_5033063513" evidence="2">
    <location>
        <begin position="22"/>
        <end position="167"/>
    </location>
</feature>
<name>A0A846ZEI9_9GAMM</name>
<accession>A0A846ZEI9</accession>
<protein>
    <submittedName>
        <fullName evidence="3">Uncharacterized protein</fullName>
    </submittedName>
</protein>
<dbReference type="EMBL" id="JAAZQD010000001">
    <property type="protein sequence ID" value="NKZ37564.1"/>
    <property type="molecule type" value="Genomic_DNA"/>
</dbReference>
<dbReference type="RefSeq" id="WP_168608160.1">
    <property type="nucleotide sequence ID" value="NZ_JAAZQD010000001.1"/>
</dbReference>
<dbReference type="AlphaFoldDB" id="A0A846ZEI9"/>
<evidence type="ECO:0000256" key="1">
    <source>
        <dbReference type="SAM" id="MobiDB-lite"/>
    </source>
</evidence>